<dbReference type="AlphaFoldDB" id="A0A1B7HGA9"/>
<name>A0A1B7HGA9_9ENTR</name>
<protein>
    <submittedName>
        <fullName evidence="3">PilV family plasmid conjugative transfer pilus-tip adhesin protein</fullName>
    </submittedName>
</protein>
<dbReference type="PATRIC" id="fig|1354255.3.peg.4499"/>
<evidence type="ECO:0000256" key="1">
    <source>
        <dbReference type="SAM" id="Phobius"/>
    </source>
</evidence>
<dbReference type="EMBL" id="LXEO01000070">
    <property type="protein sequence ID" value="OAT14683.1"/>
    <property type="molecule type" value="Genomic_DNA"/>
</dbReference>
<dbReference type="InterPro" id="IPR007001">
    <property type="entry name" value="Shufflon_N"/>
</dbReference>
<reference evidence="3 4" key="1">
    <citation type="submission" date="2016-04" db="EMBL/GenBank/DDBJ databases">
        <title>ATOL: Assembling a taxonomically balanced genome-scale reconstruction of the evolutionary history of the Enterobacteriaceae.</title>
        <authorList>
            <person name="Plunkett G.III."/>
            <person name="Neeno-Eckwall E.C."/>
            <person name="Glasner J.D."/>
            <person name="Perna N.T."/>
        </authorList>
    </citation>
    <scope>NUCLEOTIDE SEQUENCE [LARGE SCALE GENOMIC DNA]</scope>
    <source>
        <strain evidence="3 4">ATCC 51607</strain>
    </source>
</reference>
<feature type="transmembrane region" description="Helical" evidence="1">
    <location>
        <begin position="12"/>
        <end position="30"/>
    </location>
</feature>
<accession>A0A1B7HGA9</accession>
<evidence type="ECO:0000259" key="2">
    <source>
        <dbReference type="Pfam" id="PF04917"/>
    </source>
</evidence>
<keyword evidence="1" id="KW-0472">Membrane</keyword>
<keyword evidence="1" id="KW-0812">Transmembrane</keyword>
<dbReference type="Pfam" id="PF04917">
    <property type="entry name" value="Shufflon_N"/>
    <property type="match status" value="1"/>
</dbReference>
<dbReference type="Proteomes" id="UP000078286">
    <property type="component" value="Unassembled WGS sequence"/>
</dbReference>
<organism evidence="3 4">
    <name type="scientific">Buttiauxella noackiae ATCC 51607</name>
    <dbReference type="NCBI Taxonomy" id="1354255"/>
    <lineage>
        <taxon>Bacteria</taxon>
        <taxon>Pseudomonadati</taxon>
        <taxon>Pseudomonadota</taxon>
        <taxon>Gammaproteobacteria</taxon>
        <taxon>Enterobacterales</taxon>
        <taxon>Enterobacteriaceae</taxon>
        <taxon>Buttiauxella</taxon>
    </lineage>
</organism>
<keyword evidence="4" id="KW-1185">Reference proteome</keyword>
<dbReference type="RefSeq" id="WP_064556384.1">
    <property type="nucleotide sequence ID" value="NZ_LXEO01000070.1"/>
</dbReference>
<keyword evidence="1" id="KW-1133">Transmembrane helix</keyword>
<proteinExistence type="predicted"/>
<evidence type="ECO:0000313" key="3">
    <source>
        <dbReference type="EMBL" id="OAT14683.1"/>
    </source>
</evidence>
<evidence type="ECO:0000313" key="4">
    <source>
        <dbReference type="Proteomes" id="UP000078286"/>
    </source>
</evidence>
<sequence length="464" mass="49524">MKTKKIHRGILSIEVAIALVVVMFVSIFGLNRYSQYVDELEWTLQARHMNAITTAAKSYIRDNRDTLVSQVSGGGTVKLTGTQLQQAGYLPDGFSLRNSASQSFELAVTRNPKASQKLTAFVLTRGGTAIPYKGMRFISQIMEGSGGYIPTANQAVGANGSWKFNLGSYGLTGEAGRLTSYLSSDVLGTDDQESDRLYRYAITSRPELNRMHAAIDMNGNNLNNTGTLNAQTGNFSGNVNAQNGSFSGSLSATTITTNNLNAQTTRTSGETYTGGWYRTTGDTGWYSEKHGGGLYMSDSQWIRSYNNKGIYTGGQMQAGSIQSNGTLQSSGRVTAGEYVQINGQGTAGTACPSNGLLGRDPSGGVLSCQSGVWKKSGGSTVLTGLVANGQQIPLPGGFSQNQCSWSVSNSENPHGWKPNYFAGQVAAADSNRVVKCGHYDEYNFYPGSNRGELSGKCSFIISCS</sequence>
<comment type="caution">
    <text evidence="3">The sequence shown here is derived from an EMBL/GenBank/DDBJ whole genome shotgun (WGS) entry which is preliminary data.</text>
</comment>
<gene>
    <name evidence="3" type="ORF">M979_4369</name>
</gene>
<feature type="domain" description="Bacterial shufflon protein N-terminal" evidence="2">
    <location>
        <begin position="36"/>
        <end position="371"/>
    </location>
</feature>